<feature type="domain" description="LRAT" evidence="1">
    <location>
        <begin position="33"/>
        <end position="141"/>
    </location>
</feature>
<dbReference type="AlphaFoldDB" id="A0A5A9NMI4"/>
<sequence length="202" mass="23276">MDNWLTWKELELLMSGKHEGFDIISQTENVNLQAGDLILRDMDSCKWFYHAGIFTEKNEVIEFTVSDNTRTKMCLFSSSTQEGRVCKVGMTAFIKQRKYLILRKKIGIPALKFNQMVITAMESTEKYHFLKNNCLHFALRLINELQGDTSSASSFELLFGSLRCYLDLCAAIWIFALLFGSIPTGRTTTVQETLNFDWRQVI</sequence>
<protein>
    <recommendedName>
        <fullName evidence="1">LRAT domain-containing protein</fullName>
    </recommendedName>
</protein>
<evidence type="ECO:0000313" key="2">
    <source>
        <dbReference type="EMBL" id="KAA0710653.1"/>
    </source>
</evidence>
<organism evidence="2 3">
    <name type="scientific">Triplophysa tibetana</name>
    <dbReference type="NCBI Taxonomy" id="1572043"/>
    <lineage>
        <taxon>Eukaryota</taxon>
        <taxon>Metazoa</taxon>
        <taxon>Chordata</taxon>
        <taxon>Craniata</taxon>
        <taxon>Vertebrata</taxon>
        <taxon>Euteleostomi</taxon>
        <taxon>Actinopterygii</taxon>
        <taxon>Neopterygii</taxon>
        <taxon>Teleostei</taxon>
        <taxon>Ostariophysi</taxon>
        <taxon>Cypriniformes</taxon>
        <taxon>Nemacheilidae</taxon>
        <taxon>Triplophysa</taxon>
    </lineage>
</organism>
<dbReference type="EMBL" id="SOYY01000016">
    <property type="protein sequence ID" value="KAA0710653.1"/>
    <property type="molecule type" value="Genomic_DNA"/>
</dbReference>
<name>A0A5A9NMI4_9TELE</name>
<evidence type="ECO:0000259" key="1">
    <source>
        <dbReference type="Pfam" id="PF04970"/>
    </source>
</evidence>
<dbReference type="Gene3D" id="3.90.1720.10">
    <property type="entry name" value="endopeptidase domain like (from Nostoc punctiforme)"/>
    <property type="match status" value="1"/>
</dbReference>
<comment type="caution">
    <text evidence="2">The sequence shown here is derived from an EMBL/GenBank/DDBJ whole genome shotgun (WGS) entry which is preliminary data.</text>
</comment>
<dbReference type="InterPro" id="IPR007053">
    <property type="entry name" value="LRAT_dom"/>
</dbReference>
<evidence type="ECO:0000313" key="3">
    <source>
        <dbReference type="Proteomes" id="UP000324632"/>
    </source>
</evidence>
<accession>A0A5A9NMI4</accession>
<gene>
    <name evidence="2" type="ORF">E1301_Tti013024</name>
</gene>
<proteinExistence type="predicted"/>
<reference evidence="2 3" key="1">
    <citation type="journal article" date="2019" name="Mol. Ecol. Resour.">
        <title>Chromosome-level genome assembly of Triplophysa tibetana, a fish adapted to the harsh high-altitude environment of the Tibetan Plateau.</title>
        <authorList>
            <person name="Yang X."/>
            <person name="Liu H."/>
            <person name="Ma Z."/>
            <person name="Zou Y."/>
            <person name="Zou M."/>
            <person name="Mao Y."/>
            <person name="Li X."/>
            <person name="Wang H."/>
            <person name="Chen T."/>
            <person name="Wang W."/>
            <person name="Yang R."/>
        </authorList>
    </citation>
    <scope>NUCLEOTIDE SEQUENCE [LARGE SCALE GENOMIC DNA]</scope>
    <source>
        <strain evidence="2">TTIB1903HZAU</strain>
        <tissue evidence="2">Muscle</tissue>
    </source>
</reference>
<keyword evidence="3" id="KW-1185">Reference proteome</keyword>
<dbReference type="Proteomes" id="UP000324632">
    <property type="component" value="Chromosome 16"/>
</dbReference>
<dbReference type="Pfam" id="PF04970">
    <property type="entry name" value="LRAT"/>
    <property type="match status" value="1"/>
</dbReference>